<reference evidence="19 20" key="1">
    <citation type="journal article" date="2018" name="Gigascience">
        <title>Genomes of trombidid mites reveal novel predicted allergens and laterally-transferred genes associated with secondary metabolism.</title>
        <authorList>
            <person name="Dong X."/>
            <person name="Chaisiri K."/>
            <person name="Xia D."/>
            <person name="Armstrong S.D."/>
            <person name="Fang Y."/>
            <person name="Donnelly M.J."/>
            <person name="Kadowaki T."/>
            <person name="McGarry J.W."/>
            <person name="Darby A.C."/>
            <person name="Makepeace B.L."/>
        </authorList>
    </citation>
    <scope>NUCLEOTIDE SEQUENCE [LARGE SCALE GENOMIC DNA]</scope>
    <source>
        <strain evidence="19">UoL-WK</strain>
    </source>
</reference>
<dbReference type="FunFam" id="2.40.30.10:FF:000052">
    <property type="entry name" value="Selenocysteine-specific elongation factor EF-Sec"/>
    <property type="match status" value="1"/>
</dbReference>
<keyword evidence="20" id="KW-1185">Reference proteome</keyword>
<dbReference type="GO" id="GO:0005737">
    <property type="term" value="C:cytoplasm"/>
    <property type="evidence" value="ECO:0007669"/>
    <property type="project" value="UniProtKB-SubCell"/>
</dbReference>
<dbReference type="Pfam" id="PF21208">
    <property type="entry name" value="euk_SelB_III"/>
    <property type="match status" value="1"/>
</dbReference>
<dbReference type="InterPro" id="IPR000795">
    <property type="entry name" value="T_Tr_GTP-bd_dom"/>
</dbReference>
<dbReference type="NCBIfam" id="TIGR00231">
    <property type="entry name" value="small_GTP"/>
    <property type="match status" value="1"/>
</dbReference>
<dbReference type="EMBL" id="NCKU01003972">
    <property type="protein sequence ID" value="RWS06646.1"/>
    <property type="molecule type" value="Genomic_DNA"/>
</dbReference>
<dbReference type="CDD" id="cd03696">
    <property type="entry name" value="SelB_II"/>
    <property type="match status" value="1"/>
</dbReference>
<evidence type="ECO:0000256" key="2">
    <source>
        <dbReference type="ARBA" id="ARBA00001946"/>
    </source>
</evidence>
<evidence type="ECO:0000256" key="12">
    <source>
        <dbReference type="ARBA" id="ARBA00023134"/>
    </source>
</evidence>
<dbReference type="PRINTS" id="PR00315">
    <property type="entry name" value="ELONGATNFCT"/>
</dbReference>
<dbReference type="Pfam" id="PF03144">
    <property type="entry name" value="GTP_EFTU_D2"/>
    <property type="match status" value="1"/>
</dbReference>
<keyword evidence="11" id="KW-0648">Protein biosynthesis</keyword>
<dbReference type="SUPFAM" id="SSF50447">
    <property type="entry name" value="Translation proteins"/>
    <property type="match status" value="1"/>
</dbReference>
<evidence type="ECO:0000256" key="10">
    <source>
        <dbReference type="ARBA" id="ARBA00022801"/>
    </source>
</evidence>
<dbReference type="GO" id="GO:0005525">
    <property type="term" value="F:GTP binding"/>
    <property type="evidence" value="ECO:0007669"/>
    <property type="project" value="UniProtKB-KW"/>
</dbReference>
<dbReference type="GO" id="GO:0001514">
    <property type="term" value="P:selenocysteine incorporation"/>
    <property type="evidence" value="ECO:0007669"/>
    <property type="project" value="UniProtKB-ARBA"/>
</dbReference>
<comment type="cofactor">
    <cofactor evidence="1">
        <name>Mn(2+)</name>
        <dbReference type="ChEBI" id="CHEBI:29035"/>
    </cofactor>
</comment>
<keyword evidence="7" id="KW-0963">Cytoplasm</keyword>
<keyword evidence="9" id="KW-0547">Nucleotide-binding</keyword>
<comment type="subcellular location">
    <subcellularLocation>
        <location evidence="4">Cytoplasm</location>
    </subcellularLocation>
    <subcellularLocation>
        <location evidence="3">Nucleus</location>
    </subcellularLocation>
</comment>
<sequence>MATKQNLALNVGILGHVDSGKTSLAKVLSTVSSTAAFDKNPQSKQRGITIDLGFSSVQLPLPPHLQSSGFQQLHLTLVDCPGHASLIRTIIMGAEIVDFVLLVVDVVKGIQTQTAECIVIAEITCDKMIIVLNKVDLISVENRKATIEKVSKRILKALEKTKFANSPIVAVAAKPGGGDIHEDKWTEPIGIDDLLKSLSQLSFLPERNRSNPFLMAVDHCFLIRGQGTIVTGTILQGCVKLNETIEIPSINVTKKVKSIQMFKKPIEEAIQGDRIGICVTQFDQKLLERGVICAPGYLNKLYAVIVSTKKVPYFKGSCKTKSKFHISIMHDTVMARVTFFQGVQTKWNEFNFDQEYKHLNELDEVTDSNDRYTHALLEFEQPVLATNGVLFIASKLDTDIHANVCRLAFHGRVIDTFKEKNYHETSLQKLKVFKLKTKEGVVERIANEYEVIGKALFKKQANIECFKGLKVTLSTGDEGIIDGSFGQSGKVKIRIPKGLKDYKYLIDAKKEKSSEKTPIAIYLTFKRYSYDKTKKIVQT</sequence>
<dbReference type="FunFam" id="3.40.50.300:FF:000900">
    <property type="entry name" value="Eukaryotic elongation factor, selenocysteine-tRNA-specific"/>
    <property type="match status" value="1"/>
</dbReference>
<dbReference type="PANTHER" id="PTHR43721:SF11">
    <property type="entry name" value="SELENOCYSTEINE-SPECIFIC ELONGATION FACTOR"/>
    <property type="match status" value="1"/>
</dbReference>
<evidence type="ECO:0000256" key="7">
    <source>
        <dbReference type="ARBA" id="ARBA00022490"/>
    </source>
</evidence>
<dbReference type="GO" id="GO:0005634">
    <property type="term" value="C:nucleus"/>
    <property type="evidence" value="ECO:0007669"/>
    <property type="project" value="UniProtKB-SubCell"/>
</dbReference>
<evidence type="ECO:0000256" key="16">
    <source>
        <dbReference type="ARBA" id="ARBA00076506"/>
    </source>
</evidence>
<dbReference type="PANTHER" id="PTHR43721">
    <property type="entry name" value="ELONGATION FACTOR TU-RELATED"/>
    <property type="match status" value="1"/>
</dbReference>
<dbReference type="InterPro" id="IPR049394">
    <property type="entry name" value="eEFSec_C"/>
</dbReference>
<feature type="domain" description="Tr-type G" evidence="18">
    <location>
        <begin position="6"/>
        <end position="206"/>
    </location>
</feature>
<dbReference type="Gene3D" id="3.40.50.300">
    <property type="entry name" value="P-loop containing nucleotide triphosphate hydrolases"/>
    <property type="match status" value="1"/>
</dbReference>
<protein>
    <recommendedName>
        <fullName evidence="5">Selenocysteine-specific elongation factor</fullName>
    </recommendedName>
    <alternativeName>
        <fullName evidence="17">Elongation factor sec</fullName>
    </alternativeName>
    <alternativeName>
        <fullName evidence="16">Eukaryotic elongation factor, selenocysteine-tRNA-specific</fullName>
    </alternativeName>
</protein>
<comment type="caution">
    <text evidence="19">The sequence shown here is derived from an EMBL/GenBank/DDBJ whole genome shotgun (WGS) entry which is preliminary data.</text>
</comment>
<accession>A0A3S4QR10</accession>
<evidence type="ECO:0000256" key="8">
    <source>
        <dbReference type="ARBA" id="ARBA00022553"/>
    </source>
</evidence>
<dbReference type="Gene3D" id="2.40.30.10">
    <property type="entry name" value="Translation factors"/>
    <property type="match status" value="2"/>
</dbReference>
<dbReference type="OrthoDB" id="2067at2759"/>
<evidence type="ECO:0000256" key="13">
    <source>
        <dbReference type="ARBA" id="ARBA00023242"/>
    </source>
</evidence>
<evidence type="ECO:0000256" key="15">
    <source>
        <dbReference type="ARBA" id="ARBA00054716"/>
    </source>
</evidence>
<dbReference type="InterPro" id="IPR009000">
    <property type="entry name" value="Transl_B-barrel_sf"/>
</dbReference>
<dbReference type="InterPro" id="IPR004161">
    <property type="entry name" value="EFTu-like_2"/>
</dbReference>
<evidence type="ECO:0000256" key="3">
    <source>
        <dbReference type="ARBA" id="ARBA00004123"/>
    </source>
</evidence>
<dbReference type="Pfam" id="PF21131">
    <property type="entry name" value="eEFSec_4th"/>
    <property type="match status" value="1"/>
</dbReference>
<dbReference type="PROSITE" id="PS51722">
    <property type="entry name" value="G_TR_2"/>
    <property type="match status" value="1"/>
</dbReference>
<dbReference type="CDD" id="cd01889">
    <property type="entry name" value="SelB_euk"/>
    <property type="match status" value="1"/>
</dbReference>
<evidence type="ECO:0000313" key="19">
    <source>
        <dbReference type="EMBL" id="RWS06646.1"/>
    </source>
</evidence>
<dbReference type="Proteomes" id="UP000285301">
    <property type="component" value="Unassembled WGS sequence"/>
</dbReference>
<dbReference type="InterPro" id="IPR005225">
    <property type="entry name" value="Small_GTP-bd"/>
</dbReference>
<keyword evidence="10" id="KW-0378">Hydrolase</keyword>
<evidence type="ECO:0000256" key="1">
    <source>
        <dbReference type="ARBA" id="ARBA00001936"/>
    </source>
</evidence>
<gene>
    <name evidence="19" type="ORF">B4U79_03652</name>
</gene>
<comment type="cofactor">
    <cofactor evidence="2">
        <name>Mg(2+)</name>
        <dbReference type="ChEBI" id="CHEBI:18420"/>
    </cofactor>
</comment>
<keyword evidence="13" id="KW-0539">Nucleus</keyword>
<evidence type="ECO:0000259" key="18">
    <source>
        <dbReference type="PROSITE" id="PS51722"/>
    </source>
</evidence>
<evidence type="ECO:0000256" key="9">
    <source>
        <dbReference type="ARBA" id="ARBA00022741"/>
    </source>
</evidence>
<dbReference type="InterPro" id="IPR027417">
    <property type="entry name" value="P-loop_NTPase"/>
</dbReference>
<dbReference type="GO" id="GO:0003746">
    <property type="term" value="F:translation elongation factor activity"/>
    <property type="evidence" value="ECO:0007669"/>
    <property type="project" value="UniProtKB-KW"/>
</dbReference>
<dbReference type="AlphaFoldDB" id="A0A3S4QR10"/>
<evidence type="ECO:0000256" key="5">
    <source>
        <dbReference type="ARBA" id="ARBA00015953"/>
    </source>
</evidence>
<dbReference type="GO" id="GO:0003924">
    <property type="term" value="F:GTPase activity"/>
    <property type="evidence" value="ECO:0007669"/>
    <property type="project" value="InterPro"/>
</dbReference>
<organism evidence="19 20">
    <name type="scientific">Dinothrombium tinctorium</name>
    <dbReference type="NCBI Taxonomy" id="1965070"/>
    <lineage>
        <taxon>Eukaryota</taxon>
        <taxon>Metazoa</taxon>
        <taxon>Ecdysozoa</taxon>
        <taxon>Arthropoda</taxon>
        <taxon>Chelicerata</taxon>
        <taxon>Arachnida</taxon>
        <taxon>Acari</taxon>
        <taxon>Acariformes</taxon>
        <taxon>Trombidiformes</taxon>
        <taxon>Prostigmata</taxon>
        <taxon>Anystina</taxon>
        <taxon>Parasitengona</taxon>
        <taxon>Trombidioidea</taxon>
        <taxon>Trombidiidae</taxon>
        <taxon>Dinothrombium</taxon>
    </lineage>
</organism>
<keyword evidence="8" id="KW-0597">Phosphoprotein</keyword>
<evidence type="ECO:0000256" key="17">
    <source>
        <dbReference type="ARBA" id="ARBA00082387"/>
    </source>
</evidence>
<dbReference type="InterPro" id="IPR049393">
    <property type="entry name" value="eEFSec_III"/>
</dbReference>
<comment type="catalytic activity">
    <reaction evidence="14">
        <text>GTP + H2O = GDP + phosphate + H(+)</text>
        <dbReference type="Rhea" id="RHEA:19669"/>
        <dbReference type="ChEBI" id="CHEBI:15377"/>
        <dbReference type="ChEBI" id="CHEBI:15378"/>
        <dbReference type="ChEBI" id="CHEBI:37565"/>
        <dbReference type="ChEBI" id="CHEBI:43474"/>
        <dbReference type="ChEBI" id="CHEBI:58189"/>
    </reaction>
    <physiologicalReaction direction="left-to-right" evidence="14">
        <dbReference type="Rhea" id="RHEA:19670"/>
    </physiologicalReaction>
</comment>
<comment type="function">
    <text evidence="15">Translation factor required for the incorporation of the rare amino acid selenocysteine encoded by UGA codons. Replaces the eRF1-eRF3-GTP ternary complex for the insertion of selenocysteine directed by the UGA codon. Insertion of selenocysteine at UGA codons is mediated by SECISBP2 and EEFSEC: SECISBP2 (1) specifically binds the SECIS sequence once the 80S ribosome encounters an in-frame UGA codon and (2) contacts the RPS27A/eS31 of the 40S ribosome before ribosome stalling. (3) GTP-bound EEFSEC then delivers selenocysteinyl-tRNA(Sec) to the 80S ribosome and adopts a preaccommodated state conformation. (4) After GTP hydrolysis, EEFSEC dissociates from the assembly, selenocysteinyl-tRNA(Sec) accommodates, and peptide bond synthesis and selenoprotein elongation occur.</text>
</comment>
<evidence type="ECO:0000313" key="20">
    <source>
        <dbReference type="Proteomes" id="UP000285301"/>
    </source>
</evidence>
<name>A0A3S4QR10_9ACAR</name>
<evidence type="ECO:0000256" key="6">
    <source>
        <dbReference type="ARBA" id="ARBA00022481"/>
    </source>
</evidence>
<evidence type="ECO:0000256" key="11">
    <source>
        <dbReference type="ARBA" id="ARBA00022917"/>
    </source>
</evidence>
<keyword evidence="12" id="KW-0342">GTP-binding</keyword>
<proteinExistence type="predicted"/>
<keyword evidence="19" id="KW-0251">Elongation factor</keyword>
<dbReference type="Pfam" id="PF00009">
    <property type="entry name" value="GTP_EFTU"/>
    <property type="match status" value="1"/>
</dbReference>
<dbReference type="SUPFAM" id="SSF52540">
    <property type="entry name" value="P-loop containing nucleoside triphosphate hydrolases"/>
    <property type="match status" value="1"/>
</dbReference>
<dbReference type="STRING" id="1965070.A0A3S4QR10"/>
<keyword evidence="6" id="KW-0488">Methylation</keyword>
<dbReference type="CDD" id="cd04094">
    <property type="entry name" value="eSelB_III"/>
    <property type="match status" value="1"/>
</dbReference>
<evidence type="ECO:0000256" key="4">
    <source>
        <dbReference type="ARBA" id="ARBA00004496"/>
    </source>
</evidence>
<dbReference type="InterPro" id="IPR050055">
    <property type="entry name" value="EF-Tu_GTPase"/>
</dbReference>
<evidence type="ECO:0000256" key="14">
    <source>
        <dbReference type="ARBA" id="ARBA00049117"/>
    </source>
</evidence>